<feature type="chain" id="PRO_5046712589" evidence="1">
    <location>
        <begin position="22"/>
        <end position="316"/>
    </location>
</feature>
<reference evidence="3" key="1">
    <citation type="journal article" date="2019" name="Int. J. Syst. Evol. Microbiol.">
        <title>The Global Catalogue of Microorganisms (GCM) 10K type strain sequencing project: providing services to taxonomists for standard genome sequencing and annotation.</title>
        <authorList>
            <consortium name="The Broad Institute Genomics Platform"/>
            <consortium name="The Broad Institute Genome Sequencing Center for Infectious Disease"/>
            <person name="Wu L."/>
            <person name="Ma J."/>
        </authorList>
    </citation>
    <scope>NUCLEOTIDE SEQUENCE [LARGE SCALE GENOMIC DNA]</scope>
    <source>
        <strain evidence="3">KCTC 52640</strain>
    </source>
</reference>
<dbReference type="CDD" id="cd13520">
    <property type="entry name" value="PBP2_TAXI_TRAP"/>
    <property type="match status" value="1"/>
</dbReference>
<proteinExistence type="predicted"/>
<feature type="signal peptide" evidence="1">
    <location>
        <begin position="1"/>
        <end position="21"/>
    </location>
</feature>
<dbReference type="InterPro" id="IPR011852">
    <property type="entry name" value="TRAP_TAXI"/>
</dbReference>
<dbReference type="Gene3D" id="3.40.190.10">
    <property type="entry name" value="Periplasmic binding protein-like II"/>
    <property type="match status" value="2"/>
</dbReference>
<dbReference type="PANTHER" id="PTHR42941">
    <property type="entry name" value="SLL1037 PROTEIN"/>
    <property type="match status" value="1"/>
</dbReference>
<protein>
    <submittedName>
        <fullName evidence="2">TAXI family TRAP transporter solute-binding subunit</fullName>
    </submittedName>
</protein>
<keyword evidence="3" id="KW-1185">Reference proteome</keyword>
<dbReference type="NCBIfam" id="TIGR02122">
    <property type="entry name" value="TRAP_TAXI"/>
    <property type="match status" value="1"/>
</dbReference>
<evidence type="ECO:0000313" key="3">
    <source>
        <dbReference type="Proteomes" id="UP001595462"/>
    </source>
</evidence>
<dbReference type="PANTHER" id="PTHR42941:SF1">
    <property type="entry name" value="SLL1037 PROTEIN"/>
    <property type="match status" value="1"/>
</dbReference>
<evidence type="ECO:0000256" key="1">
    <source>
        <dbReference type="SAM" id="SignalP"/>
    </source>
</evidence>
<name>A0ABV7EMR9_9GAMM</name>
<dbReference type="EMBL" id="JBHRSS010000003">
    <property type="protein sequence ID" value="MFC3103153.1"/>
    <property type="molecule type" value="Genomic_DNA"/>
</dbReference>
<keyword evidence="1" id="KW-0732">Signal</keyword>
<dbReference type="RefSeq" id="WP_380686907.1">
    <property type="nucleotide sequence ID" value="NZ_JBHRSS010000003.1"/>
</dbReference>
<organism evidence="2 3">
    <name type="scientific">Salinisphaera aquimarina</name>
    <dbReference type="NCBI Taxonomy" id="2094031"/>
    <lineage>
        <taxon>Bacteria</taxon>
        <taxon>Pseudomonadati</taxon>
        <taxon>Pseudomonadota</taxon>
        <taxon>Gammaproteobacteria</taxon>
        <taxon>Salinisphaerales</taxon>
        <taxon>Salinisphaeraceae</taxon>
        <taxon>Salinisphaera</taxon>
    </lineage>
</organism>
<dbReference type="Proteomes" id="UP001595462">
    <property type="component" value="Unassembled WGS sequence"/>
</dbReference>
<dbReference type="Pfam" id="PF16868">
    <property type="entry name" value="NMT1_3"/>
    <property type="match status" value="1"/>
</dbReference>
<evidence type="ECO:0000313" key="2">
    <source>
        <dbReference type="EMBL" id="MFC3103153.1"/>
    </source>
</evidence>
<gene>
    <name evidence="2" type="ORF">ACFOSU_04535</name>
</gene>
<dbReference type="SUPFAM" id="SSF53850">
    <property type="entry name" value="Periplasmic binding protein-like II"/>
    <property type="match status" value="1"/>
</dbReference>
<comment type="caution">
    <text evidence="2">The sequence shown here is derived from an EMBL/GenBank/DDBJ whole genome shotgun (WGS) entry which is preliminary data.</text>
</comment>
<sequence length="316" mass="33190">MKKIRWCLVAVLCVASISAHAQSLTLASGPSGGTWYPLGAALANIIEREVPGTRVTVVNGVTVSNILGTNMGQYDLALSLSTSNSQAIQGKGKHFTQPQENIAGVVRFYSSPYQMAVRANSGIESVADFKGKVINPGVVGGATDVMTQRVLDLYGLSYDDMARVERLSYADAAMQIKDGHLDVFTGIISIPSGAIAEVALGSGVHLIPLDPDKLDALEKQDSGYTAVEIPAGTYRGQDKSVLAAGMNNVLIANKSLDADLVEKITQAIVDNAQALRNVNAALNEFTPETAAQGIGVALHPGAKAYFEKNTATATNN</sequence>
<accession>A0ABV7EMR9</accession>